<dbReference type="EMBL" id="CAEZWU010000216">
    <property type="protein sequence ID" value="CAB4678101.1"/>
    <property type="molecule type" value="Genomic_DNA"/>
</dbReference>
<dbReference type="AlphaFoldDB" id="A0A6J6MUN4"/>
<name>A0A6J6MUN4_9ZZZZ</name>
<proteinExistence type="predicted"/>
<accession>A0A6J6MUN4</accession>
<organism evidence="2">
    <name type="scientific">freshwater metagenome</name>
    <dbReference type="NCBI Taxonomy" id="449393"/>
    <lineage>
        <taxon>unclassified sequences</taxon>
        <taxon>metagenomes</taxon>
        <taxon>ecological metagenomes</taxon>
    </lineage>
</organism>
<sequence length="174" mass="19276">MAAPKFTPVDPIDRPRSYASPEHIPTPWRNDRPAAITSRQPIGARLGRQGPDQGYALKLAEGLRDLIELQPGESADDAIRGTLAIALRRASKYGRAPVIHDLVFAFSIWGWMLLNPPDDLIASRKQLFSGLGRAAHHYSETRELVDRVPESTMIMTIEQIRTGMPGSWRALTGV</sequence>
<evidence type="ECO:0000256" key="1">
    <source>
        <dbReference type="SAM" id="MobiDB-lite"/>
    </source>
</evidence>
<gene>
    <name evidence="2" type="ORF">UFOPK2292_01231</name>
</gene>
<evidence type="ECO:0000313" key="2">
    <source>
        <dbReference type="EMBL" id="CAB4678101.1"/>
    </source>
</evidence>
<protein>
    <submittedName>
        <fullName evidence="2">Unannotated protein</fullName>
    </submittedName>
</protein>
<feature type="region of interest" description="Disordered" evidence="1">
    <location>
        <begin position="1"/>
        <end position="34"/>
    </location>
</feature>
<reference evidence="2" key="1">
    <citation type="submission" date="2020-05" db="EMBL/GenBank/DDBJ databases">
        <authorList>
            <person name="Chiriac C."/>
            <person name="Salcher M."/>
            <person name="Ghai R."/>
            <person name="Kavagutti S V."/>
        </authorList>
    </citation>
    <scope>NUCLEOTIDE SEQUENCE</scope>
</reference>